<dbReference type="OrthoDB" id="2182104at2"/>
<protein>
    <recommendedName>
        <fullName evidence="2">YvbJ-like NTF2-like domain-containing protein</fullName>
    </recommendedName>
</protein>
<evidence type="ECO:0000259" key="2">
    <source>
        <dbReference type="Pfam" id="PF25155"/>
    </source>
</evidence>
<name>A0A4P5PH68_9ENTE</name>
<evidence type="ECO:0000313" key="4">
    <source>
        <dbReference type="Proteomes" id="UP000290567"/>
    </source>
</evidence>
<accession>A0A4P5PH68</accession>
<feature type="transmembrane region" description="Helical" evidence="1">
    <location>
        <begin position="7"/>
        <end position="27"/>
    </location>
</feature>
<comment type="caution">
    <text evidence="3">The sequence shown here is derived from an EMBL/GenBank/DDBJ whole genome shotgun (WGS) entry which is preliminary data.</text>
</comment>
<dbReference type="Pfam" id="PF25155">
    <property type="entry name" value="NTF2_YvbJ"/>
    <property type="match status" value="1"/>
</dbReference>
<evidence type="ECO:0000313" key="3">
    <source>
        <dbReference type="EMBL" id="GCF95771.1"/>
    </source>
</evidence>
<keyword evidence="4" id="KW-1185">Reference proteome</keyword>
<sequence length="360" mass="41400">MTKKRGVLVITSLIVVAVIAVAGFLRYTNSRQATVDRVAEALLAKDTKQLENQFVRFSDGQKVSKNSKKWFFRQAAALKKKDRVLALLNDEELFEIQKGADPFKPAEILPKARYIKVEAPKDAELTAVIQSARIELEQDEKWNKYTLGPLLPGDYPIKYQVMHPKFGLKTIKKTISVQQKDHEEVIEEEALYSNNKQFHKHLLSSAVTYMESMNTAIEEDLDFSFLKASSEKNKEFLQKGFEELRPYLSSFEQQFQTVKIDCDSISVNQALTSVSLDLFVDVQRSTQLIKEIGIDEALNFEEQNAIVSFVYDEQQNGWVIDKMDFETFEQDTDKWENVQSFRADSVKKAIWNKEQQATVI</sequence>
<keyword evidence="1" id="KW-0812">Transmembrane</keyword>
<reference evidence="4" key="1">
    <citation type="submission" date="2019-02" db="EMBL/GenBank/DDBJ databases">
        <title>Draft genome sequence of Enterococcus sp. Gos25-1.</title>
        <authorList>
            <person name="Tanaka N."/>
            <person name="Shiwa Y."/>
            <person name="Fujita N."/>
        </authorList>
    </citation>
    <scope>NUCLEOTIDE SEQUENCE [LARGE SCALE GENOMIC DNA]</scope>
    <source>
        <strain evidence="4">Gos25-1</strain>
    </source>
</reference>
<organism evidence="3 4">
    <name type="scientific">Enterococcus florum</name>
    <dbReference type="NCBI Taxonomy" id="2480627"/>
    <lineage>
        <taxon>Bacteria</taxon>
        <taxon>Bacillati</taxon>
        <taxon>Bacillota</taxon>
        <taxon>Bacilli</taxon>
        <taxon>Lactobacillales</taxon>
        <taxon>Enterococcaceae</taxon>
        <taxon>Enterococcus</taxon>
    </lineage>
</organism>
<dbReference type="RefSeq" id="WP_146624142.1">
    <property type="nucleotide sequence ID" value="NZ_BJCC01000038.1"/>
</dbReference>
<proteinExistence type="predicted"/>
<gene>
    <name evidence="3" type="ORF">NRIC_36620</name>
</gene>
<dbReference type="EMBL" id="BJCC01000038">
    <property type="protein sequence ID" value="GCF95771.1"/>
    <property type="molecule type" value="Genomic_DNA"/>
</dbReference>
<dbReference type="Proteomes" id="UP000290567">
    <property type="component" value="Unassembled WGS sequence"/>
</dbReference>
<evidence type="ECO:0000256" key="1">
    <source>
        <dbReference type="SAM" id="Phobius"/>
    </source>
</evidence>
<dbReference type="InterPro" id="IPR056902">
    <property type="entry name" value="NTF2_YvbJ"/>
</dbReference>
<keyword evidence="1" id="KW-1133">Transmembrane helix</keyword>
<dbReference type="AlphaFoldDB" id="A0A4P5PH68"/>
<keyword evidence="1" id="KW-0472">Membrane</keyword>
<feature type="domain" description="YvbJ-like NTF2-like" evidence="2">
    <location>
        <begin position="204"/>
        <end position="324"/>
    </location>
</feature>